<accession>J4ICK5</accession>
<feature type="region of interest" description="Disordered" evidence="1">
    <location>
        <begin position="96"/>
        <end position="141"/>
    </location>
</feature>
<keyword evidence="4" id="KW-1185">Reference proteome</keyword>
<feature type="transmembrane region" description="Helical" evidence="2">
    <location>
        <begin position="394"/>
        <end position="414"/>
    </location>
</feature>
<keyword evidence="2" id="KW-1133">Transmembrane helix</keyword>
<evidence type="ECO:0000256" key="2">
    <source>
        <dbReference type="SAM" id="Phobius"/>
    </source>
</evidence>
<feature type="compositionally biased region" description="Acidic residues" evidence="1">
    <location>
        <begin position="17"/>
        <end position="29"/>
    </location>
</feature>
<dbReference type="STRING" id="599839.J4ICK5"/>
<dbReference type="Proteomes" id="UP000006352">
    <property type="component" value="Unassembled WGS sequence"/>
</dbReference>
<keyword evidence="2" id="KW-0812">Transmembrane</keyword>
<dbReference type="EMBL" id="HE797398">
    <property type="protein sequence ID" value="CCM06571.1"/>
    <property type="molecule type" value="Genomic_DNA"/>
</dbReference>
<feature type="region of interest" description="Disordered" evidence="1">
    <location>
        <begin position="268"/>
        <end position="289"/>
    </location>
</feature>
<reference evidence="3 4" key="1">
    <citation type="journal article" date="2012" name="Appl. Environ. Microbiol.">
        <title>Short-read sequencing for genomic analysis of the brown rot fungus Fibroporia radiculosa.</title>
        <authorList>
            <person name="Tang J.D."/>
            <person name="Perkins A.D."/>
            <person name="Sonstegard T.S."/>
            <person name="Schroeder S.G."/>
            <person name="Burgess S.C."/>
            <person name="Diehl S.V."/>
        </authorList>
    </citation>
    <scope>NUCLEOTIDE SEQUENCE [LARGE SCALE GENOMIC DNA]</scope>
    <source>
        <strain evidence="3 4">TFFH 294</strain>
    </source>
</reference>
<feature type="transmembrane region" description="Helical" evidence="2">
    <location>
        <begin position="503"/>
        <end position="524"/>
    </location>
</feature>
<evidence type="ECO:0000256" key="1">
    <source>
        <dbReference type="SAM" id="MobiDB-lite"/>
    </source>
</evidence>
<feature type="compositionally biased region" description="Basic and acidic residues" evidence="1">
    <location>
        <begin position="43"/>
        <end position="59"/>
    </location>
</feature>
<keyword evidence="2" id="KW-0472">Membrane</keyword>
<evidence type="ECO:0000313" key="4">
    <source>
        <dbReference type="Proteomes" id="UP000006352"/>
    </source>
</evidence>
<name>J4ICK5_9APHY</name>
<gene>
    <name evidence="3" type="ORF">FIBRA_08848</name>
</gene>
<dbReference type="InParanoid" id="J4ICK5"/>
<sequence>MLSAFTSLFQASPGFGTDDDHDEGDELAPENEALPTDSGVGGLERKPSSHMSVRMERFRAPTPSHVSWKVPSPQASPAIHQDPAWRAPYESYTASTPSLPFRATSMDVGQRRPSLRRHGSQSLHENSASEDEDSSHVEAASAKMLNPIDERVYFPPIRRRPSLDSVPLTPDSTRAHDGHNLSAYPGAFINRPLNRSISQTSTSTFRSTASVAAPSIPPLDLRPNFQTTVGVPPRKSRLAVPALPTVCASPRPAKYSVIYEDGSSARTSSFITAPSEHPPETDTDAEPSVRGPDYAASTVTDTDGTPAVLGTALPEGLYDVDLDAEPRRNSVQTTLTEPLIPGPIPRRRRSPSLAESESYIHTRWLKGVSFGSVRLAIPEPLTRKKDLPVSSACVLFWLGFIGPWCWLIGGWMLSAGGDVQPEGKHIDTILPLWIRRAKRRAGLLDGHAMNGKKLQALSIWYPLVAPSVESLSPSVHSHTTATSTRKMKKIATSMDPWVKRCRIAALTSGVLILAAFVTAIIVVGTRP</sequence>
<dbReference type="GeneID" id="24101471"/>
<proteinExistence type="predicted"/>
<evidence type="ECO:0000313" key="3">
    <source>
        <dbReference type="EMBL" id="CCM06571.1"/>
    </source>
</evidence>
<organism evidence="3 4">
    <name type="scientific">Fibroporia radiculosa</name>
    <dbReference type="NCBI Taxonomy" id="599839"/>
    <lineage>
        <taxon>Eukaryota</taxon>
        <taxon>Fungi</taxon>
        <taxon>Dikarya</taxon>
        <taxon>Basidiomycota</taxon>
        <taxon>Agaricomycotina</taxon>
        <taxon>Agaricomycetes</taxon>
        <taxon>Polyporales</taxon>
        <taxon>Fibroporiaceae</taxon>
        <taxon>Fibroporia</taxon>
    </lineage>
</organism>
<dbReference type="RefSeq" id="XP_012185854.1">
    <property type="nucleotide sequence ID" value="XM_012330464.1"/>
</dbReference>
<dbReference type="OrthoDB" id="3251367at2759"/>
<dbReference type="HOGENOM" id="CLU_035259_0_0_1"/>
<dbReference type="AlphaFoldDB" id="J4ICK5"/>
<protein>
    <submittedName>
        <fullName evidence="3">Uncharacterized protein</fullName>
    </submittedName>
</protein>
<feature type="region of interest" description="Disordered" evidence="1">
    <location>
        <begin position="10"/>
        <end position="82"/>
    </location>
</feature>